<dbReference type="Proteomes" id="UP000321514">
    <property type="component" value="Unassembled WGS sequence"/>
</dbReference>
<protein>
    <submittedName>
        <fullName evidence="2">Type I phosphodiesterase / nucleotide pyrophosphatase</fullName>
    </submittedName>
</protein>
<dbReference type="SUPFAM" id="SSF53649">
    <property type="entry name" value="Alkaline phosphatase-like"/>
    <property type="match status" value="1"/>
</dbReference>
<evidence type="ECO:0000313" key="1">
    <source>
        <dbReference type="EMBL" id="GEN08295.1"/>
    </source>
</evidence>
<comment type="caution">
    <text evidence="1">The sequence shown here is derived from an EMBL/GenBank/DDBJ whole genome shotgun (WGS) entry which is preliminary data.</text>
</comment>
<dbReference type="InterPro" id="IPR017850">
    <property type="entry name" value="Alkaline_phosphatase_core_sf"/>
</dbReference>
<accession>A0A511T2C2</accession>
<dbReference type="AlphaFoldDB" id="A0A511T2C2"/>
<evidence type="ECO:0000313" key="3">
    <source>
        <dbReference type="Proteomes" id="UP000183760"/>
    </source>
</evidence>
<dbReference type="STRING" id="1334629.MFUL124B02_29975"/>
<evidence type="ECO:0000313" key="2">
    <source>
        <dbReference type="EMBL" id="SEU21458.1"/>
    </source>
</evidence>
<reference evidence="2 3" key="1">
    <citation type="submission" date="2016-10" db="EMBL/GenBank/DDBJ databases">
        <authorList>
            <person name="Varghese N."/>
            <person name="Submissions S."/>
        </authorList>
    </citation>
    <scope>NUCLEOTIDE SEQUENCE [LARGE SCALE GENOMIC DNA]</scope>
    <source>
        <strain evidence="2 3">DSM 16525</strain>
    </source>
</reference>
<dbReference type="EMBL" id="FOIB01000006">
    <property type="protein sequence ID" value="SEU21458.1"/>
    <property type="molecule type" value="Genomic_DNA"/>
</dbReference>
<sequence>MSGVITPASWMWAHGLARRIGTKVPPAAAHRRRKLLLIHLDGVPKALLDEAIVAGKLPFVSRLIRSGTYQLDDAFWGAPTSTPYFQAGLLYGLRNSNLPAYSWFDRELGRQVRMSTPTDAQVIDERLRSQGRESLLDGGGHGYFSLFRAGAQNALSMSTLASFKQMSRAFSYEMMGLSAGRTRGLWDFLGAFGMDTWRSAREVAHWAHALHDWRHEQSFLVSRVLLQRLGWSFAYTKALVDMVRGVPAIYLVFGNYDEVAHRRGPRSELALSELHRVDAYLEDLYAMSQSVERPYDVIILSDHGHVDSLPLEQRQGRKLESLLLEGAPGELSEDVVRGLRDGRPRQDSVASAPFEPVIVECGNFAHVYLSGAREPLEARELLARHPDVLARATRSEDIGIVALRRGHSAVAVIRGGVYGPDEVERAPLSPEFSRRAVADFLRGLPAMKTAGDLVVFGEAVRRGGTVGFAWEFGSHGGLTRTEANSLVCWPADAPVDLSGLGHCAQLHDRLAEVYVRQAPRLRWVQ</sequence>
<dbReference type="EMBL" id="BJXR01000027">
    <property type="protein sequence ID" value="GEN08295.1"/>
    <property type="molecule type" value="Genomic_DNA"/>
</dbReference>
<proteinExistence type="predicted"/>
<keyword evidence="3" id="KW-1185">Reference proteome</keyword>
<evidence type="ECO:0000313" key="4">
    <source>
        <dbReference type="Proteomes" id="UP000321514"/>
    </source>
</evidence>
<dbReference type="Gene3D" id="3.40.720.10">
    <property type="entry name" value="Alkaline Phosphatase, subunit A"/>
    <property type="match status" value="1"/>
</dbReference>
<reference evidence="1 4" key="2">
    <citation type="submission" date="2019-07" db="EMBL/GenBank/DDBJ databases">
        <title>Whole genome shotgun sequence of Myxococcus fulvus NBRC 100333.</title>
        <authorList>
            <person name="Hosoyama A."/>
            <person name="Uohara A."/>
            <person name="Ohji S."/>
            <person name="Ichikawa N."/>
        </authorList>
    </citation>
    <scope>NUCLEOTIDE SEQUENCE [LARGE SCALE GENOMIC DNA]</scope>
    <source>
        <strain evidence="1 4">NBRC 100333</strain>
    </source>
</reference>
<dbReference type="Pfam" id="PF01663">
    <property type="entry name" value="Phosphodiest"/>
    <property type="match status" value="1"/>
</dbReference>
<gene>
    <name evidence="1" type="ORF">MFU01_33320</name>
    <name evidence="2" type="ORF">SAMN05443572_106279</name>
</gene>
<dbReference type="InterPro" id="IPR002591">
    <property type="entry name" value="Phosphodiest/P_Trfase"/>
</dbReference>
<name>A0A511T2C2_MYXFU</name>
<dbReference type="Proteomes" id="UP000183760">
    <property type="component" value="Unassembled WGS sequence"/>
</dbReference>
<organism evidence="1 4">
    <name type="scientific">Myxococcus fulvus</name>
    <dbReference type="NCBI Taxonomy" id="33"/>
    <lineage>
        <taxon>Bacteria</taxon>
        <taxon>Pseudomonadati</taxon>
        <taxon>Myxococcota</taxon>
        <taxon>Myxococcia</taxon>
        <taxon>Myxococcales</taxon>
        <taxon>Cystobacterineae</taxon>
        <taxon>Myxococcaceae</taxon>
        <taxon>Myxococcus</taxon>
    </lineage>
</organism>